<name>A0A9W6L6V8_9PSEU</name>
<keyword evidence="2" id="KW-0328">Glycosyltransferase</keyword>
<feature type="domain" description="Erythromycin biosynthesis protein CIII-like N-terminal" evidence="5">
    <location>
        <begin position="101"/>
        <end position="148"/>
    </location>
</feature>
<evidence type="ECO:0000256" key="2">
    <source>
        <dbReference type="ARBA" id="ARBA00022676"/>
    </source>
</evidence>
<gene>
    <name evidence="6" type="ORF">GCM10017577_53290</name>
</gene>
<keyword evidence="7" id="KW-1185">Reference proteome</keyword>
<dbReference type="GO" id="GO:0008194">
    <property type="term" value="F:UDP-glycosyltransferase activity"/>
    <property type="evidence" value="ECO:0007669"/>
    <property type="project" value="InterPro"/>
</dbReference>
<keyword evidence="3 6" id="KW-0808">Transferase</keyword>
<evidence type="ECO:0000259" key="5">
    <source>
        <dbReference type="Pfam" id="PF21036"/>
    </source>
</evidence>
<evidence type="ECO:0000313" key="7">
    <source>
        <dbReference type="Proteomes" id="UP001143463"/>
    </source>
</evidence>
<protein>
    <submittedName>
        <fullName evidence="6">Glycosyl transferase</fullName>
    </submittedName>
</protein>
<reference evidence="6" key="1">
    <citation type="journal article" date="2014" name="Int. J. Syst. Evol. Microbiol.">
        <title>Complete genome sequence of Corynebacterium casei LMG S-19264T (=DSM 44701T), isolated from a smear-ripened cheese.</title>
        <authorList>
            <consortium name="US DOE Joint Genome Institute (JGI-PGF)"/>
            <person name="Walter F."/>
            <person name="Albersmeier A."/>
            <person name="Kalinowski J."/>
            <person name="Ruckert C."/>
        </authorList>
    </citation>
    <scope>NUCLEOTIDE SEQUENCE</scope>
    <source>
        <strain evidence="6">VKM Ac-1069</strain>
    </source>
</reference>
<dbReference type="PANTHER" id="PTHR48050:SF13">
    <property type="entry name" value="STEROL 3-BETA-GLUCOSYLTRANSFERASE UGT80A2"/>
    <property type="match status" value="1"/>
</dbReference>
<evidence type="ECO:0000256" key="1">
    <source>
        <dbReference type="ARBA" id="ARBA00006962"/>
    </source>
</evidence>
<dbReference type="FunFam" id="3.40.50.2000:FF:000072">
    <property type="entry name" value="Glycosyl transferase"/>
    <property type="match status" value="1"/>
</dbReference>
<dbReference type="AlphaFoldDB" id="A0A9W6L6V8"/>
<dbReference type="InterPro" id="IPR048284">
    <property type="entry name" value="EryCIII-like_N"/>
</dbReference>
<organism evidence="6 7">
    <name type="scientific">Pseudonocardia halophobica</name>
    <dbReference type="NCBI Taxonomy" id="29401"/>
    <lineage>
        <taxon>Bacteria</taxon>
        <taxon>Bacillati</taxon>
        <taxon>Actinomycetota</taxon>
        <taxon>Actinomycetes</taxon>
        <taxon>Pseudonocardiales</taxon>
        <taxon>Pseudonocardiaceae</taxon>
        <taxon>Pseudonocardia</taxon>
    </lineage>
</organism>
<sequence length="390" mass="39942">MEVVAVRILVASWPGFGHLLPMVPLIRAAQRAGAEVVVSTGADLAPTAARLGVRVHRSGATLAASFARLNGVTSGGLPPDERPLVAARHFFGAGAVERARDVAALLDDWRPDLVVHDTLELGSATAAVAHGVPHVTHGYGPTVPDTARFGHVIGETIGAAGLPDPITAVFAAPYLDPCPPGLRGPEPHPWTDLRPVRPTAGEVGEPDPDLAAALDALPHEDTVYVTLGTVTNRAPEIFRAVLEGCVRRGVNVVVTTGPDVDPAGLGPQPPGVLAARYLPQAQVLPRCRAVVSHAGAGTMIGAVCHGLPQLCLPQGTDQPSNTAALVPTGAGLALEPGEVTPDAVATALGRLLGEPSFRRAAQRLAAEVAAMPVADEVLAEVVYEVAGAAS</sequence>
<comment type="similarity">
    <text evidence="1">Belongs to the glycosyltransferase 28 family.</text>
</comment>
<feature type="domain" description="Erythromycin biosynthesis protein CIII-like C-terminal" evidence="4">
    <location>
        <begin position="252"/>
        <end position="381"/>
    </location>
</feature>
<dbReference type="InterPro" id="IPR002213">
    <property type="entry name" value="UDP_glucos_trans"/>
</dbReference>
<dbReference type="Pfam" id="PF21036">
    <property type="entry name" value="EryCIII-like_N"/>
    <property type="match status" value="1"/>
</dbReference>
<proteinExistence type="inferred from homology"/>
<dbReference type="EMBL" id="BSFQ01000029">
    <property type="protein sequence ID" value="GLL14182.1"/>
    <property type="molecule type" value="Genomic_DNA"/>
</dbReference>
<dbReference type="InterPro" id="IPR010610">
    <property type="entry name" value="EryCIII-like_C"/>
</dbReference>
<dbReference type="InterPro" id="IPR050426">
    <property type="entry name" value="Glycosyltransferase_28"/>
</dbReference>
<evidence type="ECO:0000256" key="3">
    <source>
        <dbReference type="ARBA" id="ARBA00022679"/>
    </source>
</evidence>
<dbReference type="Proteomes" id="UP001143463">
    <property type="component" value="Unassembled WGS sequence"/>
</dbReference>
<evidence type="ECO:0000313" key="6">
    <source>
        <dbReference type="EMBL" id="GLL14182.1"/>
    </source>
</evidence>
<dbReference type="GO" id="GO:0016758">
    <property type="term" value="F:hexosyltransferase activity"/>
    <property type="evidence" value="ECO:0007669"/>
    <property type="project" value="UniProtKB-ARBA"/>
</dbReference>
<dbReference type="Gene3D" id="3.40.50.2000">
    <property type="entry name" value="Glycogen Phosphorylase B"/>
    <property type="match status" value="2"/>
</dbReference>
<dbReference type="CDD" id="cd03784">
    <property type="entry name" value="GT1_Gtf-like"/>
    <property type="match status" value="1"/>
</dbReference>
<reference evidence="6" key="2">
    <citation type="submission" date="2023-01" db="EMBL/GenBank/DDBJ databases">
        <authorList>
            <person name="Sun Q."/>
            <person name="Evtushenko L."/>
        </authorList>
    </citation>
    <scope>NUCLEOTIDE SEQUENCE</scope>
    <source>
        <strain evidence="6">VKM Ac-1069</strain>
    </source>
</reference>
<dbReference type="PANTHER" id="PTHR48050">
    <property type="entry name" value="STEROL 3-BETA-GLUCOSYLTRANSFERASE"/>
    <property type="match status" value="1"/>
</dbReference>
<dbReference type="SUPFAM" id="SSF53756">
    <property type="entry name" value="UDP-Glycosyltransferase/glycogen phosphorylase"/>
    <property type="match status" value="1"/>
</dbReference>
<accession>A0A9W6L6V8</accession>
<dbReference type="GO" id="GO:0017000">
    <property type="term" value="P:antibiotic biosynthetic process"/>
    <property type="evidence" value="ECO:0007669"/>
    <property type="project" value="UniProtKB-ARBA"/>
</dbReference>
<evidence type="ECO:0000259" key="4">
    <source>
        <dbReference type="Pfam" id="PF06722"/>
    </source>
</evidence>
<dbReference type="Pfam" id="PF06722">
    <property type="entry name" value="EryCIII-like_C"/>
    <property type="match status" value="1"/>
</dbReference>
<comment type="caution">
    <text evidence="6">The sequence shown here is derived from an EMBL/GenBank/DDBJ whole genome shotgun (WGS) entry which is preliminary data.</text>
</comment>